<keyword evidence="3" id="KW-1185">Reference proteome</keyword>
<proteinExistence type="predicted"/>
<feature type="transmembrane region" description="Helical" evidence="1">
    <location>
        <begin position="101"/>
        <end position="122"/>
    </location>
</feature>
<organism evidence="2 3">
    <name type="scientific">Potamilus streckersoni</name>
    <dbReference type="NCBI Taxonomy" id="2493646"/>
    <lineage>
        <taxon>Eukaryota</taxon>
        <taxon>Metazoa</taxon>
        <taxon>Spiralia</taxon>
        <taxon>Lophotrochozoa</taxon>
        <taxon>Mollusca</taxon>
        <taxon>Bivalvia</taxon>
        <taxon>Autobranchia</taxon>
        <taxon>Heteroconchia</taxon>
        <taxon>Palaeoheterodonta</taxon>
        <taxon>Unionida</taxon>
        <taxon>Unionoidea</taxon>
        <taxon>Unionidae</taxon>
        <taxon>Ambleminae</taxon>
        <taxon>Lampsilini</taxon>
        <taxon>Potamilus</taxon>
    </lineage>
</organism>
<keyword evidence="1" id="KW-0812">Transmembrane</keyword>
<dbReference type="AlphaFoldDB" id="A0AAE0SFT5"/>
<reference evidence="2" key="2">
    <citation type="journal article" date="2021" name="Genome Biol. Evol.">
        <title>Developing a high-quality reference genome for a parasitic bivalve with doubly uniparental inheritance (Bivalvia: Unionida).</title>
        <authorList>
            <person name="Smith C.H."/>
        </authorList>
    </citation>
    <scope>NUCLEOTIDE SEQUENCE</scope>
    <source>
        <strain evidence="2">CHS0354</strain>
        <tissue evidence="2">Mantle</tissue>
    </source>
</reference>
<protein>
    <submittedName>
        <fullName evidence="2">Uncharacterized protein</fullName>
    </submittedName>
</protein>
<gene>
    <name evidence="2" type="ORF">CHS0354_003812</name>
</gene>
<evidence type="ECO:0000256" key="1">
    <source>
        <dbReference type="SAM" id="Phobius"/>
    </source>
</evidence>
<reference evidence="2" key="1">
    <citation type="journal article" date="2021" name="Genome Biol. Evol.">
        <title>A High-Quality Reference Genome for a Parasitic Bivalve with Doubly Uniparental Inheritance (Bivalvia: Unionida).</title>
        <authorList>
            <person name="Smith C.H."/>
        </authorList>
    </citation>
    <scope>NUCLEOTIDE SEQUENCE</scope>
    <source>
        <strain evidence="2">CHS0354</strain>
    </source>
</reference>
<evidence type="ECO:0000313" key="3">
    <source>
        <dbReference type="Proteomes" id="UP001195483"/>
    </source>
</evidence>
<keyword evidence="1" id="KW-1133">Transmembrane helix</keyword>
<comment type="caution">
    <text evidence="2">The sequence shown here is derived from an EMBL/GenBank/DDBJ whole genome shotgun (WGS) entry which is preliminary data.</text>
</comment>
<name>A0AAE0SFT5_9BIVA</name>
<keyword evidence="1" id="KW-0472">Membrane</keyword>
<reference evidence="2" key="3">
    <citation type="submission" date="2023-05" db="EMBL/GenBank/DDBJ databases">
        <authorList>
            <person name="Smith C.H."/>
        </authorList>
    </citation>
    <scope>NUCLEOTIDE SEQUENCE</scope>
    <source>
        <strain evidence="2">CHS0354</strain>
        <tissue evidence="2">Mantle</tissue>
    </source>
</reference>
<dbReference type="Proteomes" id="UP001195483">
    <property type="component" value="Unassembled WGS sequence"/>
</dbReference>
<evidence type="ECO:0000313" key="2">
    <source>
        <dbReference type="EMBL" id="KAK3591186.1"/>
    </source>
</evidence>
<dbReference type="EMBL" id="JAEAOA010000299">
    <property type="protein sequence ID" value="KAK3591186.1"/>
    <property type="molecule type" value="Genomic_DNA"/>
</dbReference>
<accession>A0AAE0SFT5</accession>
<sequence>IRRAFISGAILIKATLGIFAALESAGFKVLCTCGVNLEKDGHIVEGFKNMISKGDHVLKHFHVDCIKKSPEKLRDFIGATSIWLLIGTSVVHHGANARNVVSHIIGAWSLILYSATFGRNVYLTLKQTF</sequence>
<feature type="non-terminal residue" evidence="2">
    <location>
        <position position="1"/>
    </location>
</feature>